<dbReference type="PANTHER" id="PTHR23150">
    <property type="entry name" value="SULFATASE MODIFYING FACTOR 1, 2"/>
    <property type="match status" value="1"/>
</dbReference>
<organism evidence="4 5">
    <name type="scientific">Leptothrix ochracea L12</name>
    <dbReference type="NCBI Taxonomy" id="735332"/>
    <lineage>
        <taxon>Bacteria</taxon>
        <taxon>Pseudomonadati</taxon>
        <taxon>Pseudomonadota</taxon>
        <taxon>Betaproteobacteria</taxon>
        <taxon>Burkholderiales</taxon>
        <taxon>Sphaerotilaceae</taxon>
        <taxon>Leptothrix</taxon>
    </lineage>
</organism>
<dbReference type="SUPFAM" id="SSF56436">
    <property type="entry name" value="C-type lectin-like"/>
    <property type="match status" value="1"/>
</dbReference>
<dbReference type="PANTHER" id="PTHR23150:SF35">
    <property type="entry name" value="BLL6746 PROTEIN"/>
    <property type="match status" value="1"/>
</dbReference>
<feature type="domain" description="Sulfatase-modifying factor enzyme-like" evidence="3">
    <location>
        <begin position="356"/>
        <end position="585"/>
    </location>
</feature>
<dbReference type="InterPro" id="IPR005532">
    <property type="entry name" value="SUMF_dom"/>
</dbReference>
<dbReference type="Gene3D" id="3.90.1580.10">
    <property type="entry name" value="paralog of FGE (formylglycine-generating enzyme)"/>
    <property type="match status" value="1"/>
</dbReference>
<gene>
    <name evidence="4" type="ORF">LepocDRAFT_00003860</name>
</gene>
<accession>I4Z611</accession>
<keyword evidence="5" id="KW-1185">Reference proteome</keyword>
<dbReference type="AlphaFoldDB" id="I4Z611"/>
<dbReference type="InterPro" id="IPR016187">
    <property type="entry name" value="CTDL_fold"/>
</dbReference>
<keyword evidence="2" id="KW-0812">Transmembrane</keyword>
<evidence type="ECO:0000313" key="4">
    <source>
        <dbReference type="EMBL" id="EIM31653.1"/>
    </source>
</evidence>
<dbReference type="Pfam" id="PF03781">
    <property type="entry name" value="FGE-sulfatase"/>
    <property type="match status" value="1"/>
</dbReference>
<proteinExistence type="predicted"/>
<keyword evidence="2" id="KW-0472">Membrane</keyword>
<name>I4Z611_9BURK</name>
<feature type="region of interest" description="Disordered" evidence="1">
    <location>
        <begin position="235"/>
        <end position="263"/>
    </location>
</feature>
<feature type="transmembrane region" description="Helical" evidence="2">
    <location>
        <begin position="272"/>
        <end position="294"/>
    </location>
</feature>
<dbReference type="RefSeq" id="WP_009453252.1">
    <property type="nucleotide sequence ID" value="NZ_JH660672.1"/>
</dbReference>
<dbReference type="InterPro" id="IPR042095">
    <property type="entry name" value="SUMF_sf"/>
</dbReference>
<evidence type="ECO:0000256" key="1">
    <source>
        <dbReference type="SAM" id="MobiDB-lite"/>
    </source>
</evidence>
<dbReference type="EMBL" id="JH660672">
    <property type="protein sequence ID" value="EIM31653.1"/>
    <property type="molecule type" value="Genomic_DNA"/>
</dbReference>
<sequence length="589" mass="64434">MPAIFVSYRPQDQPDWLLSQVRARVQKDIAVDWVEAGGSLESCQMVLVMIGPQWLSAADVDGRLLIQDPQDPVHVTLKRALERGLRLVPVLLDGTTMPRSHELPTEFQALVRRPAMSLHPQRLDADMGMLVSMIRRTLESSFGSVVASSVSAHAHAHAKSEAQALPPPPAPAVAPPVVTPAPLAPPLRAPNTLRGLAEPEELPELAHLFAPPPPPPPPVAVAPVVPLVASPETPPQPTVVPQAMASVRPPTVSSADRRDRRRVKQLQKRRTILVRFGLGLGAFILLLGLAWLGWTLLHRLIRSEPSPAAQEAEVVKAAESAVVLTSVPAASAKSADALPPPLTPGQSFRDCEAPACPLMVVLPAGHFSMGSSAPGMGAYDDERPAHEVTVRKVALGRFEVTFQEWEACFQDKDCSHWPSDEGWGRETRPVINVSWEDVQRYLKWLSQKTGHVYRLPTEAEWEYGARAGTTTNYSFGNDEKGLNDYAWYSGNSGNQSHPVGEKKPNAFGLYDIHGSVWEWVQDCWHPNYQGAPSSGAAWDTDCRGGNRRTVRGGGWNDTPRVVRSTYRYGYLSDGRSLSQGFRVARELSP</sequence>
<reference evidence="4 5" key="1">
    <citation type="submission" date="2012-04" db="EMBL/GenBank/DDBJ databases">
        <title>Improved High-Quality Draft sequence of Leptothrix ochracea L12.</title>
        <authorList>
            <consortium name="US DOE Joint Genome Institute"/>
            <person name="Lucas S."/>
            <person name="Han J."/>
            <person name="Lapidus A."/>
            <person name="Cheng J.-F."/>
            <person name="Goodwin L."/>
            <person name="Pitluck S."/>
            <person name="Peters L."/>
            <person name="Zeytun A."/>
            <person name="Detter J.C."/>
            <person name="Han C."/>
            <person name="Tapia R."/>
            <person name="Land M."/>
            <person name="Hauser L."/>
            <person name="Kyrpides N."/>
            <person name="Ivanova N."/>
            <person name="Pagani I."/>
            <person name="Stepanauskas R."/>
            <person name="Masland D."/>
            <person name="Poulton N."/>
            <person name="Emerson D."/>
            <person name="Fleming E."/>
            <person name="Woyke T."/>
        </authorList>
    </citation>
    <scope>NUCLEOTIDE SEQUENCE [LARGE SCALE GENOMIC DNA]</scope>
    <source>
        <strain evidence="4 5">L12</strain>
    </source>
</reference>
<dbReference type="InterPro" id="IPR051043">
    <property type="entry name" value="Sulfatase_Mod_Factor_Kinase"/>
</dbReference>
<protein>
    <recommendedName>
        <fullName evidence="3">Sulfatase-modifying factor enzyme-like domain-containing protein</fullName>
    </recommendedName>
</protein>
<dbReference type="OrthoDB" id="9768004at2"/>
<dbReference type="GeneID" id="92352424"/>
<dbReference type="GO" id="GO:0120147">
    <property type="term" value="F:formylglycine-generating oxidase activity"/>
    <property type="evidence" value="ECO:0007669"/>
    <property type="project" value="TreeGrafter"/>
</dbReference>
<dbReference type="HOGENOM" id="CLU_462937_0_0_4"/>
<evidence type="ECO:0000259" key="3">
    <source>
        <dbReference type="Pfam" id="PF03781"/>
    </source>
</evidence>
<evidence type="ECO:0000256" key="2">
    <source>
        <dbReference type="SAM" id="Phobius"/>
    </source>
</evidence>
<keyword evidence="2" id="KW-1133">Transmembrane helix</keyword>
<evidence type="ECO:0000313" key="5">
    <source>
        <dbReference type="Proteomes" id="UP000053899"/>
    </source>
</evidence>
<dbReference type="Proteomes" id="UP000053899">
    <property type="component" value="Unassembled WGS sequence"/>
</dbReference>